<dbReference type="EMBL" id="JAHKNG010000026">
    <property type="protein sequence ID" value="MBU3031219.1"/>
    <property type="molecule type" value="Genomic_DNA"/>
</dbReference>
<comment type="caution">
    <text evidence="1">The sequence shown here is derived from an EMBL/GenBank/DDBJ whole genome shotgun (WGS) entry which is preliminary data.</text>
</comment>
<gene>
    <name evidence="1" type="ORF">KNW02_13935</name>
</gene>
<organism evidence="1 2">
    <name type="scientific">Paracoccus marinaquae</name>
    <dbReference type="NCBI Taxonomy" id="2841926"/>
    <lineage>
        <taxon>Bacteria</taxon>
        <taxon>Pseudomonadati</taxon>
        <taxon>Pseudomonadota</taxon>
        <taxon>Alphaproteobacteria</taxon>
        <taxon>Rhodobacterales</taxon>
        <taxon>Paracoccaceae</taxon>
        <taxon>Paracoccus</taxon>
    </lineage>
</organism>
<dbReference type="CDD" id="cd03801">
    <property type="entry name" value="GT4_PimA-like"/>
    <property type="match status" value="1"/>
</dbReference>
<protein>
    <submittedName>
        <fullName evidence="1">Glycosyltransferase family 4 protein</fullName>
    </submittedName>
</protein>
<accession>A0ABS6AL50</accession>
<reference evidence="1" key="1">
    <citation type="submission" date="2021-06" db="EMBL/GenBank/DDBJ databases">
        <title>Paracoccus bacterium XHP0099 sp. nov., isolated from the surface waters of the Yellow Sea.</title>
        <authorList>
            <person name="Xue H."/>
            <person name="Zhang D."/>
        </authorList>
    </citation>
    <scope>NUCLEOTIDE SEQUENCE</scope>
    <source>
        <strain evidence="1">XHP0099</strain>
    </source>
</reference>
<evidence type="ECO:0000313" key="1">
    <source>
        <dbReference type="EMBL" id="MBU3031219.1"/>
    </source>
</evidence>
<keyword evidence="2" id="KW-1185">Reference proteome</keyword>
<dbReference type="PANTHER" id="PTHR12526">
    <property type="entry name" value="GLYCOSYLTRANSFERASE"/>
    <property type="match status" value="1"/>
</dbReference>
<name>A0ABS6AL50_9RHOB</name>
<dbReference type="RefSeq" id="WP_216033889.1">
    <property type="nucleotide sequence ID" value="NZ_JAHKNG010000026.1"/>
</dbReference>
<proteinExistence type="predicted"/>
<evidence type="ECO:0000313" key="2">
    <source>
        <dbReference type="Proteomes" id="UP001166191"/>
    </source>
</evidence>
<dbReference type="Pfam" id="PF13692">
    <property type="entry name" value="Glyco_trans_1_4"/>
    <property type="match status" value="1"/>
</dbReference>
<dbReference type="PANTHER" id="PTHR12526:SF636">
    <property type="entry name" value="BLL3647 PROTEIN"/>
    <property type="match status" value="1"/>
</dbReference>
<sequence length="421" mass="46038">MSDHFAACRAMMSDRTYLLSSLVPFRRDAGGRVWIGDRWHRDLMTHLAYLPNMLILAVEVDDLGDEHQFPVEPDPGQSIDFITTGPVMTSRRQVPRHAPGMIRAMRQGLAQADVVHSGVAGWPVPPGVFLNPMTLRRGLPLVINIEGAFWRVPEGTEASARRRAEAALTERFARWSCARARLAVYTHRSYAESLPVGPDGISAVTPASWIRQEDVVSEAELQQSWDEKSADLRLLLASRLAVQKGTDVVLEALKALEADGIAARLDIIGKGTMEAELAEFAAHARHVRVNMLREVAYATEFLPLLRGYHAVLVPTTNDEQPRIILDAFSQGVPVIASDTPGNREVAANGVNAVFVPRGDAAALARCISDPALTPARLRGLAGAARVQAESCTHEMMHQRRAGLLVRALDGRMPRRAKGSGQ</sequence>
<dbReference type="Proteomes" id="UP001166191">
    <property type="component" value="Unassembled WGS sequence"/>
</dbReference>